<name>A0A380AUK0_9GAMM</name>
<keyword evidence="2" id="KW-0808">Transferase</keyword>
<dbReference type="Gene3D" id="3.40.630.30">
    <property type="match status" value="1"/>
</dbReference>
<gene>
    <name evidence="2" type="ORF">NCTC10736_02922</name>
</gene>
<dbReference type="InterPro" id="IPR016181">
    <property type="entry name" value="Acyl_CoA_acyltransferase"/>
</dbReference>
<proteinExistence type="predicted"/>
<dbReference type="EMBL" id="UGYV01000001">
    <property type="protein sequence ID" value="SUI87425.1"/>
    <property type="molecule type" value="Genomic_DNA"/>
</dbReference>
<accession>A0A380AUK0</accession>
<sequence length="169" mass="18731">MQNLTLPGGLSVRPAMGKDKAFLESLYQSTREDLLVLDASADQKAELIDMQFKAQTQGYGNSYPNAMYFVIEKHMEAIGKATIDFGHNEVHLIDLALTPVARGKGFGAAVIQAFQQAAAMVAAPMTLSVLQNNLQAKALYWKLGFMTDEIQLPYERMIWYPPALRAISF</sequence>
<dbReference type="GO" id="GO:0016747">
    <property type="term" value="F:acyltransferase activity, transferring groups other than amino-acyl groups"/>
    <property type="evidence" value="ECO:0007669"/>
    <property type="project" value="InterPro"/>
</dbReference>
<reference evidence="2 3" key="1">
    <citation type="submission" date="2018-06" db="EMBL/GenBank/DDBJ databases">
        <authorList>
            <consortium name="Pathogen Informatics"/>
            <person name="Doyle S."/>
        </authorList>
    </citation>
    <scope>NUCLEOTIDE SEQUENCE [LARGE SCALE GENOMIC DNA]</scope>
    <source>
        <strain evidence="2 3">NCTC10736</strain>
    </source>
</reference>
<dbReference type="AlphaFoldDB" id="A0A380AUK0"/>
<dbReference type="PROSITE" id="PS51186">
    <property type="entry name" value="GNAT"/>
    <property type="match status" value="1"/>
</dbReference>
<feature type="domain" description="N-acetyltransferase" evidence="1">
    <location>
        <begin position="10"/>
        <end position="165"/>
    </location>
</feature>
<dbReference type="RefSeq" id="WP_115406556.1">
    <property type="nucleotide sequence ID" value="NZ_UGYV01000001.1"/>
</dbReference>
<evidence type="ECO:0000259" key="1">
    <source>
        <dbReference type="PROSITE" id="PS51186"/>
    </source>
</evidence>
<organism evidence="2 3">
    <name type="scientific">Shewanella morhuae</name>
    <dbReference type="NCBI Taxonomy" id="365591"/>
    <lineage>
        <taxon>Bacteria</taxon>
        <taxon>Pseudomonadati</taxon>
        <taxon>Pseudomonadota</taxon>
        <taxon>Gammaproteobacteria</taxon>
        <taxon>Alteromonadales</taxon>
        <taxon>Shewanellaceae</taxon>
        <taxon>Shewanella</taxon>
    </lineage>
</organism>
<dbReference type="CDD" id="cd04301">
    <property type="entry name" value="NAT_SF"/>
    <property type="match status" value="1"/>
</dbReference>
<dbReference type="Pfam" id="PF00583">
    <property type="entry name" value="Acetyltransf_1"/>
    <property type="match status" value="1"/>
</dbReference>
<evidence type="ECO:0000313" key="2">
    <source>
        <dbReference type="EMBL" id="SUI87425.1"/>
    </source>
</evidence>
<protein>
    <submittedName>
        <fullName evidence="2">Ribosomal-protein-alanine acetyltransferase</fullName>
    </submittedName>
</protein>
<dbReference type="SUPFAM" id="SSF55729">
    <property type="entry name" value="Acyl-CoA N-acyltransferases (Nat)"/>
    <property type="match status" value="1"/>
</dbReference>
<dbReference type="InterPro" id="IPR000182">
    <property type="entry name" value="GNAT_dom"/>
</dbReference>
<evidence type="ECO:0000313" key="3">
    <source>
        <dbReference type="Proteomes" id="UP000255061"/>
    </source>
</evidence>
<dbReference type="Proteomes" id="UP000255061">
    <property type="component" value="Unassembled WGS sequence"/>
</dbReference>